<dbReference type="SUPFAM" id="SSF52047">
    <property type="entry name" value="RNI-like"/>
    <property type="match status" value="2"/>
</dbReference>
<dbReference type="InterPro" id="IPR011705">
    <property type="entry name" value="BACK"/>
</dbReference>
<dbReference type="SMART" id="SM00367">
    <property type="entry name" value="LRR_CC"/>
    <property type="match status" value="4"/>
</dbReference>
<keyword evidence="5" id="KW-1185">Reference proteome</keyword>
<dbReference type="Gene3D" id="3.30.710.10">
    <property type="entry name" value="Potassium Channel Kv1.1, Chain A"/>
    <property type="match status" value="1"/>
</dbReference>
<dbReference type="AlphaFoldDB" id="A0AA39S4M0"/>
<sequence length="876" mass="98057">MASSSGDDEFVILLCTNDNPNEADIARDREIFISTEDIQCWDFDTILRYQTVRLQANRIRLAEHSSYFRGLLSGSFSESSLDCIEVQWNLEMFMNILKCIYGCPLDVTSNNFLPLFEGALYFGVDMLLSKCRAWFSTVSLSKNPRSQQILLDDLIHIWNFSLVHAIDFVPALCVSYLARNFMWAMSTNFFGAIPYNLLLDCVKHPCLTVDSEMHLSDALLIWLDANTEQLNCLSRTEDDLTEILKEIRISILPLWFAAGKRRSCYFSKLADESIDSILRLVKTPSTGSINVLGDFDLKHLRIRLTEYSERVNLSGCPQITSAILLLSLLHPSHSMDPASRKVIKQSLINLERLDKGRISLSLPPTLSFEAVQEKCPLVCEVDLTVDPSPVIPTQISVVSSSPSLVPQVSNKSFIVGDNSLDMTSVYHSRPSLSNITKLTLEGRSDICDSDLEFISKRYVSLSYLNLKGCSSVTDISISNLILRCIWIPWHLVFKLCIWVAARAKLLKSLSLRGTHLVDDALYNFSGSSLEMLDVSNTMTSGPALAHIVRGNSGLKFLNARGCKNLFQQERDTRGVEFSFPYSCEELFTDLGRTCKLEEIALGWGFSYFALEALKPAFMSLKSITVGLGGSLGENALRLLPTTCPMLESVNLHFQVISDSIMISIMASLRKLEALALCYCLGDISISSFKLPLLNLKKLRLERVAPWMTNHDLVLLTQNCANLVELSLIGCTFLNSDSQLIISQGWPGLTSIHLEDCGGITSKGITSLFNCTALEDLLLRHNGPGLRRNFILDAASKMLMLRQVSLDLCDASDGDFDIPDYADRYFLSTVKIARCKSKRCTLDLNCTQARRQAVHEETLVLVWNSKNLTRTVVKERL</sequence>
<dbReference type="InterPro" id="IPR000210">
    <property type="entry name" value="BTB/POZ_dom"/>
</dbReference>
<feature type="domain" description="BTB" evidence="3">
    <location>
        <begin position="43"/>
        <end position="109"/>
    </location>
</feature>
<reference evidence="4" key="2">
    <citation type="submission" date="2023-06" db="EMBL/GenBank/DDBJ databases">
        <authorList>
            <person name="Swenson N.G."/>
            <person name="Wegrzyn J.L."/>
            <person name="Mcevoy S.L."/>
        </authorList>
    </citation>
    <scope>NUCLEOTIDE SEQUENCE</scope>
    <source>
        <strain evidence="4">NS2018</strain>
        <tissue evidence="4">Leaf</tissue>
    </source>
</reference>
<organism evidence="4 5">
    <name type="scientific">Acer saccharum</name>
    <name type="common">Sugar maple</name>
    <dbReference type="NCBI Taxonomy" id="4024"/>
    <lineage>
        <taxon>Eukaryota</taxon>
        <taxon>Viridiplantae</taxon>
        <taxon>Streptophyta</taxon>
        <taxon>Embryophyta</taxon>
        <taxon>Tracheophyta</taxon>
        <taxon>Spermatophyta</taxon>
        <taxon>Magnoliopsida</taxon>
        <taxon>eudicotyledons</taxon>
        <taxon>Gunneridae</taxon>
        <taxon>Pentapetalae</taxon>
        <taxon>rosids</taxon>
        <taxon>malvids</taxon>
        <taxon>Sapindales</taxon>
        <taxon>Sapindaceae</taxon>
        <taxon>Hippocastanoideae</taxon>
        <taxon>Acereae</taxon>
        <taxon>Acer</taxon>
    </lineage>
</organism>
<dbReference type="SMART" id="SM00225">
    <property type="entry name" value="BTB"/>
    <property type="match status" value="1"/>
</dbReference>
<dbReference type="SUPFAM" id="SSF54695">
    <property type="entry name" value="POZ domain"/>
    <property type="match status" value="1"/>
</dbReference>
<dbReference type="EMBL" id="JAUESC010000383">
    <property type="protein sequence ID" value="KAK0584991.1"/>
    <property type="molecule type" value="Genomic_DNA"/>
</dbReference>
<evidence type="ECO:0000256" key="1">
    <source>
        <dbReference type="ARBA" id="ARBA00002668"/>
    </source>
</evidence>
<dbReference type="InterPro" id="IPR011333">
    <property type="entry name" value="SKP1/BTB/POZ_sf"/>
</dbReference>
<comment type="pathway">
    <text evidence="2">Protein modification; protein ubiquitination.</text>
</comment>
<dbReference type="InterPro" id="IPR032675">
    <property type="entry name" value="LRR_dom_sf"/>
</dbReference>
<dbReference type="GO" id="GO:0031146">
    <property type="term" value="P:SCF-dependent proteasomal ubiquitin-dependent protein catabolic process"/>
    <property type="evidence" value="ECO:0007669"/>
    <property type="project" value="TreeGrafter"/>
</dbReference>
<comment type="function">
    <text evidence="1">May act as a substrate-specific adapter of an E3 ubiquitin-protein ligase complex (CUL3-RBX1-BTB) which mediates the ubiquitination and subsequent proteasomal degradation of target proteins.</text>
</comment>
<proteinExistence type="predicted"/>
<dbReference type="PROSITE" id="PS50097">
    <property type="entry name" value="BTB"/>
    <property type="match status" value="1"/>
</dbReference>
<gene>
    <name evidence="4" type="ORF">LWI29_021873</name>
</gene>
<evidence type="ECO:0000313" key="4">
    <source>
        <dbReference type="EMBL" id="KAK0584991.1"/>
    </source>
</evidence>
<dbReference type="GO" id="GO:0019005">
    <property type="term" value="C:SCF ubiquitin ligase complex"/>
    <property type="evidence" value="ECO:0007669"/>
    <property type="project" value="TreeGrafter"/>
</dbReference>
<evidence type="ECO:0000256" key="2">
    <source>
        <dbReference type="ARBA" id="ARBA00004906"/>
    </source>
</evidence>
<reference evidence="4" key="1">
    <citation type="journal article" date="2022" name="Plant J.">
        <title>Strategies of tolerance reflected in two North American maple genomes.</title>
        <authorList>
            <person name="McEvoy S.L."/>
            <person name="Sezen U.U."/>
            <person name="Trouern-Trend A."/>
            <person name="McMahon S.M."/>
            <person name="Schaberg P.G."/>
            <person name="Yang J."/>
            <person name="Wegrzyn J.L."/>
            <person name="Swenson N.G."/>
        </authorList>
    </citation>
    <scope>NUCLEOTIDE SEQUENCE</scope>
    <source>
        <strain evidence="4">NS2018</strain>
    </source>
</reference>
<evidence type="ECO:0000313" key="5">
    <source>
        <dbReference type="Proteomes" id="UP001168877"/>
    </source>
</evidence>
<comment type="caution">
    <text evidence="4">The sequence shown here is derived from an EMBL/GenBank/DDBJ whole genome shotgun (WGS) entry which is preliminary data.</text>
</comment>
<protein>
    <recommendedName>
        <fullName evidence="3">BTB domain-containing protein</fullName>
    </recommendedName>
</protein>
<evidence type="ECO:0000259" key="3">
    <source>
        <dbReference type="PROSITE" id="PS50097"/>
    </source>
</evidence>
<dbReference type="PANTHER" id="PTHR13318">
    <property type="entry name" value="PARTNER OF PAIRED, ISOFORM B-RELATED"/>
    <property type="match status" value="1"/>
</dbReference>
<dbReference type="PANTHER" id="PTHR13318:SF71">
    <property type="entry name" value="BTB_POZ DOMAIN-CONTAINING PROTEIN FBL11"/>
    <property type="match status" value="1"/>
</dbReference>
<dbReference type="Proteomes" id="UP001168877">
    <property type="component" value="Unassembled WGS sequence"/>
</dbReference>
<dbReference type="Pfam" id="PF00651">
    <property type="entry name" value="BTB"/>
    <property type="match status" value="1"/>
</dbReference>
<dbReference type="Gene3D" id="1.25.40.420">
    <property type="match status" value="1"/>
</dbReference>
<dbReference type="Gene3D" id="3.80.10.10">
    <property type="entry name" value="Ribonuclease Inhibitor"/>
    <property type="match status" value="1"/>
</dbReference>
<dbReference type="Pfam" id="PF07707">
    <property type="entry name" value="BACK"/>
    <property type="match status" value="1"/>
</dbReference>
<dbReference type="InterPro" id="IPR006553">
    <property type="entry name" value="Leu-rich_rpt_Cys-con_subtyp"/>
</dbReference>
<name>A0AA39S4M0_ACESA</name>
<dbReference type="SMART" id="SM00875">
    <property type="entry name" value="BACK"/>
    <property type="match status" value="1"/>
</dbReference>
<accession>A0AA39S4M0</accession>